<protein>
    <submittedName>
        <fullName evidence="3">F-box/kelch-repeat protein At1g15670</fullName>
    </submittedName>
</protein>
<dbReference type="PANTHER" id="PTHR46407:SF3">
    <property type="entry name" value="OS02G0208700 PROTEIN"/>
    <property type="match status" value="1"/>
</dbReference>
<dbReference type="SUPFAM" id="SSF117281">
    <property type="entry name" value="Kelch motif"/>
    <property type="match status" value="1"/>
</dbReference>
<dbReference type="InterPro" id="IPR006652">
    <property type="entry name" value="Kelch_1"/>
</dbReference>
<dbReference type="AlphaFoldDB" id="A0A6P3Z308"/>
<sequence length="354" mass="39920">MALIPGLPDDLARDCLIRISYDQFAAVSSVCKLWKSQITLPEFRRLRMLYGHCQKVIVMVQALVDPNPTVSVFKCSAVPVYRLTLCDPGTGNWCELPPVPELSTGLPMFCQVVGVGSDLVVLGGWDPMTWKASQSVYVYSFVSSEWRRGNDMPDGPRTFFGCASDFDRTVYVAGGHDDEKNALRSAMAYDVARDTWVQLPDMDRERDECKAVFCRGQFHVIGGYSTEMQGRFERSAEAFDVATWRWKATEEEFLEEATCPRNCVAGDEAMYMCRSGDIVRHRDPTWQTVSKLPAEVRNAAYVTTWQGSLIVIGSAGFGEPHMVYILDLEKKNWRKLESPFEFSGHVQSGCYMEI</sequence>
<dbReference type="InParanoid" id="A0A6P3Z308"/>
<keyword evidence="2" id="KW-1185">Reference proteome</keyword>
<dbReference type="Proteomes" id="UP001652623">
    <property type="component" value="Chromosome 1"/>
</dbReference>
<organism evidence="2 3">
    <name type="scientific">Ziziphus jujuba</name>
    <name type="common">Chinese jujube</name>
    <name type="synonym">Ziziphus sativa</name>
    <dbReference type="NCBI Taxonomy" id="326968"/>
    <lineage>
        <taxon>Eukaryota</taxon>
        <taxon>Viridiplantae</taxon>
        <taxon>Streptophyta</taxon>
        <taxon>Embryophyta</taxon>
        <taxon>Tracheophyta</taxon>
        <taxon>Spermatophyta</taxon>
        <taxon>Magnoliopsida</taxon>
        <taxon>eudicotyledons</taxon>
        <taxon>Gunneridae</taxon>
        <taxon>Pentapetalae</taxon>
        <taxon>rosids</taxon>
        <taxon>fabids</taxon>
        <taxon>Rosales</taxon>
        <taxon>Rhamnaceae</taxon>
        <taxon>Paliureae</taxon>
        <taxon>Ziziphus</taxon>
    </lineage>
</organism>
<name>A0A6P3Z308_ZIZJJ</name>
<dbReference type="PANTHER" id="PTHR46407">
    <property type="entry name" value="OS02G0208700 PROTEIN"/>
    <property type="match status" value="1"/>
</dbReference>
<dbReference type="InterPro" id="IPR001810">
    <property type="entry name" value="F-box_dom"/>
</dbReference>
<dbReference type="FunCoup" id="A0A6P3Z308">
    <property type="interactions" value="124"/>
</dbReference>
<dbReference type="KEGG" id="zju:107406674"/>
<dbReference type="InterPro" id="IPR015915">
    <property type="entry name" value="Kelch-typ_b-propeller"/>
</dbReference>
<proteinExistence type="predicted"/>
<evidence type="ECO:0000313" key="3">
    <source>
        <dbReference type="RefSeq" id="XP_015869332.3"/>
    </source>
</evidence>
<dbReference type="Pfam" id="PF00646">
    <property type="entry name" value="F-box"/>
    <property type="match status" value="1"/>
</dbReference>
<accession>A0A6P3Z308</accession>
<evidence type="ECO:0000313" key="2">
    <source>
        <dbReference type="Proteomes" id="UP001652623"/>
    </source>
</evidence>
<dbReference type="Pfam" id="PF01344">
    <property type="entry name" value="Kelch_1"/>
    <property type="match status" value="2"/>
</dbReference>
<reference evidence="3" key="2">
    <citation type="submission" date="2025-08" db="UniProtKB">
        <authorList>
            <consortium name="RefSeq"/>
        </authorList>
    </citation>
    <scope>IDENTIFICATION</scope>
    <source>
        <tissue evidence="3">Seedling</tissue>
    </source>
</reference>
<evidence type="ECO:0000259" key="1">
    <source>
        <dbReference type="Pfam" id="PF00646"/>
    </source>
</evidence>
<dbReference type="GeneID" id="107406674"/>
<dbReference type="InterPro" id="IPR044595">
    <property type="entry name" value="KMD1-4"/>
</dbReference>
<reference evidence="2" key="1">
    <citation type="submission" date="2025-05" db="UniProtKB">
        <authorList>
            <consortium name="RefSeq"/>
        </authorList>
    </citation>
    <scope>NUCLEOTIDE SEQUENCE [LARGE SCALE GENOMIC DNA]</scope>
</reference>
<dbReference type="SMART" id="SM00612">
    <property type="entry name" value="Kelch"/>
    <property type="match status" value="2"/>
</dbReference>
<dbReference type="InterPro" id="IPR036047">
    <property type="entry name" value="F-box-like_dom_sf"/>
</dbReference>
<dbReference type="Gene3D" id="2.120.10.80">
    <property type="entry name" value="Kelch-type beta propeller"/>
    <property type="match status" value="1"/>
</dbReference>
<dbReference type="RefSeq" id="XP_015869332.3">
    <property type="nucleotide sequence ID" value="XM_016013846.4"/>
</dbReference>
<feature type="domain" description="F-box" evidence="1">
    <location>
        <begin position="5"/>
        <end position="45"/>
    </location>
</feature>
<dbReference type="GO" id="GO:0080037">
    <property type="term" value="P:negative regulation of cytokinin-activated signaling pathway"/>
    <property type="evidence" value="ECO:0007669"/>
    <property type="project" value="InterPro"/>
</dbReference>
<dbReference type="GO" id="GO:2000762">
    <property type="term" value="P:regulation of phenylpropanoid metabolic process"/>
    <property type="evidence" value="ECO:0007669"/>
    <property type="project" value="InterPro"/>
</dbReference>
<dbReference type="SUPFAM" id="SSF81383">
    <property type="entry name" value="F-box domain"/>
    <property type="match status" value="1"/>
</dbReference>
<dbReference type="CDD" id="cd22152">
    <property type="entry name" value="F-box_AtAFR-like"/>
    <property type="match status" value="1"/>
</dbReference>
<gene>
    <name evidence="3" type="primary">LOC107406674</name>
</gene>